<gene>
    <name evidence="1" type="ORF">HD596_008799</name>
</gene>
<accession>A0A7W9GDX7</accession>
<keyword evidence="2" id="KW-1185">Reference proteome</keyword>
<evidence type="ECO:0000313" key="2">
    <source>
        <dbReference type="Proteomes" id="UP000579153"/>
    </source>
</evidence>
<comment type="caution">
    <text evidence="1">The sequence shown here is derived from an EMBL/GenBank/DDBJ whole genome shotgun (WGS) entry which is preliminary data.</text>
</comment>
<dbReference type="EMBL" id="JACHMB010000001">
    <property type="protein sequence ID" value="MBB5782043.1"/>
    <property type="molecule type" value="Genomic_DNA"/>
</dbReference>
<dbReference type="AlphaFoldDB" id="A0A7W9GDX7"/>
<evidence type="ECO:0000313" key="1">
    <source>
        <dbReference type="EMBL" id="MBB5782043.1"/>
    </source>
</evidence>
<reference evidence="1 2" key="1">
    <citation type="submission" date="2020-08" db="EMBL/GenBank/DDBJ databases">
        <title>Sequencing the genomes of 1000 actinobacteria strains.</title>
        <authorList>
            <person name="Klenk H.-P."/>
        </authorList>
    </citation>
    <scope>NUCLEOTIDE SEQUENCE [LARGE SCALE GENOMIC DNA]</scope>
    <source>
        <strain evidence="1 2">DSM 45507</strain>
    </source>
</reference>
<dbReference type="RefSeq" id="WP_185075224.1">
    <property type="nucleotide sequence ID" value="NZ_JACHMB010000001.1"/>
</dbReference>
<sequence>MACRTTPDASVAPVTISVTALPVTAVAVTPLIIGVVGTPILGPVISPVISPVAGVRAGRLRFGASARARTAGPASFCACR</sequence>
<name>A0A7W9GDX7_9ACTN</name>
<protein>
    <submittedName>
        <fullName evidence="1">Uncharacterized protein</fullName>
    </submittedName>
</protein>
<organism evidence="1 2">
    <name type="scientific">Nonomuraea jabiensis</name>
    <dbReference type="NCBI Taxonomy" id="882448"/>
    <lineage>
        <taxon>Bacteria</taxon>
        <taxon>Bacillati</taxon>
        <taxon>Actinomycetota</taxon>
        <taxon>Actinomycetes</taxon>
        <taxon>Streptosporangiales</taxon>
        <taxon>Streptosporangiaceae</taxon>
        <taxon>Nonomuraea</taxon>
    </lineage>
</organism>
<proteinExistence type="predicted"/>
<dbReference type="Proteomes" id="UP000579153">
    <property type="component" value="Unassembled WGS sequence"/>
</dbReference>